<name>A0AAV7ILU3_COTGL</name>
<proteinExistence type="predicted"/>
<dbReference type="Proteomes" id="UP000826195">
    <property type="component" value="Unassembled WGS sequence"/>
</dbReference>
<feature type="signal peptide" evidence="1">
    <location>
        <begin position="1"/>
        <end position="20"/>
    </location>
</feature>
<sequence length="547" mass="63097">MTGIGRILTIALLAIANTQAIGNFRVGDTVNLSEKYSGQVIVSDIFNGFNGSRFIEKKYDNSYNYKMSYQTCIRFESLIAHSYPKVFIDEELSDRASSKLFDHLLQRRDEYLGVNKNYVNDQNFKYGIVKICMTIEMHNLNIMLMDDDYFLEVVNDGLYSTWINETVVFRLKRDNETHYVSSVSTGACLIQISINDAIKCKNIDPNAPGKAADFFKTSIYRSPITFTDVNRQHEETIDQYYFLNDLDYSLFTFTKAEHFHQCNILSKFENKGIVSLILRPLPELPSVSESQRQNISLPLTNLKKRDHISPSDEFNLEELLTSRSGLVTTKNFLMNTNNGFTSSFTTYNYSSCRTHIENEAPKLENGKLNIFEEILKQQNYGIDPKNLNPEMTCLKMTFCLRLKSQMLEFSSMVVIKLNENSKNNIKYNIFEGKNITLWFSNGDETHFATGTEKGECLSQMLIFPDEADTYFGESILHDDPLLRSKILSATHNCTLEEEMRSFLNNDLRRIIRPRESNITQMQEIFKILEQDSLINSALINLYLIELI</sequence>
<organism evidence="2 3">
    <name type="scientific">Cotesia glomerata</name>
    <name type="common">Lepidopteran parasitic wasp</name>
    <name type="synonym">Apanteles glomeratus</name>
    <dbReference type="NCBI Taxonomy" id="32391"/>
    <lineage>
        <taxon>Eukaryota</taxon>
        <taxon>Metazoa</taxon>
        <taxon>Ecdysozoa</taxon>
        <taxon>Arthropoda</taxon>
        <taxon>Hexapoda</taxon>
        <taxon>Insecta</taxon>
        <taxon>Pterygota</taxon>
        <taxon>Neoptera</taxon>
        <taxon>Endopterygota</taxon>
        <taxon>Hymenoptera</taxon>
        <taxon>Apocrita</taxon>
        <taxon>Ichneumonoidea</taxon>
        <taxon>Braconidae</taxon>
        <taxon>Microgastrinae</taxon>
        <taxon>Cotesia</taxon>
    </lineage>
</organism>
<dbReference type="EMBL" id="JAHXZJ010001119">
    <property type="protein sequence ID" value="KAH0553779.1"/>
    <property type="molecule type" value="Genomic_DNA"/>
</dbReference>
<evidence type="ECO:0000313" key="2">
    <source>
        <dbReference type="EMBL" id="KAH0553779.1"/>
    </source>
</evidence>
<keyword evidence="1" id="KW-0732">Signal</keyword>
<evidence type="ECO:0000256" key="1">
    <source>
        <dbReference type="SAM" id="SignalP"/>
    </source>
</evidence>
<feature type="chain" id="PRO_5043877070" evidence="1">
    <location>
        <begin position="21"/>
        <end position="547"/>
    </location>
</feature>
<evidence type="ECO:0000313" key="3">
    <source>
        <dbReference type="Proteomes" id="UP000826195"/>
    </source>
</evidence>
<accession>A0AAV7ILU3</accession>
<comment type="caution">
    <text evidence="2">The sequence shown here is derived from an EMBL/GenBank/DDBJ whole genome shotgun (WGS) entry which is preliminary data.</text>
</comment>
<gene>
    <name evidence="2" type="ORF">KQX54_004213</name>
</gene>
<reference evidence="2 3" key="1">
    <citation type="journal article" date="2021" name="J. Hered.">
        <title>A chromosome-level genome assembly of the parasitoid wasp, Cotesia glomerata (Hymenoptera: Braconidae).</title>
        <authorList>
            <person name="Pinto B.J."/>
            <person name="Weis J.J."/>
            <person name="Gamble T."/>
            <person name="Ode P.J."/>
            <person name="Paul R."/>
            <person name="Zaspel J.M."/>
        </authorList>
    </citation>
    <scope>NUCLEOTIDE SEQUENCE [LARGE SCALE GENOMIC DNA]</scope>
    <source>
        <strain evidence="2">CgM1</strain>
    </source>
</reference>
<keyword evidence="3" id="KW-1185">Reference proteome</keyword>
<protein>
    <submittedName>
        <fullName evidence="2">Uncharacterized protein</fullName>
    </submittedName>
</protein>
<dbReference type="AlphaFoldDB" id="A0AAV7ILU3"/>